<organism evidence="1 2">
    <name type="scientific">Aquisphaera giovannonii</name>
    <dbReference type="NCBI Taxonomy" id="406548"/>
    <lineage>
        <taxon>Bacteria</taxon>
        <taxon>Pseudomonadati</taxon>
        <taxon>Planctomycetota</taxon>
        <taxon>Planctomycetia</taxon>
        <taxon>Isosphaerales</taxon>
        <taxon>Isosphaeraceae</taxon>
        <taxon>Aquisphaera</taxon>
    </lineage>
</organism>
<dbReference type="KEGG" id="agv:OJF2_34470"/>
<protein>
    <recommendedName>
        <fullName evidence="3">DUF1871 domain-containing protein</fullName>
    </recommendedName>
</protein>
<name>A0A5B9W2U0_9BACT</name>
<keyword evidence="2" id="KW-1185">Reference proteome</keyword>
<dbReference type="EMBL" id="CP042997">
    <property type="protein sequence ID" value="QEH34902.1"/>
    <property type="molecule type" value="Genomic_DNA"/>
</dbReference>
<dbReference type="OrthoDB" id="287764at2"/>
<evidence type="ECO:0000313" key="1">
    <source>
        <dbReference type="EMBL" id="QEH34902.1"/>
    </source>
</evidence>
<evidence type="ECO:0008006" key="3">
    <source>
        <dbReference type="Google" id="ProtNLM"/>
    </source>
</evidence>
<dbReference type="RefSeq" id="WP_148594764.1">
    <property type="nucleotide sequence ID" value="NZ_CP042997.1"/>
</dbReference>
<sequence>MAGVKHLMEAVRQVLLREWDPIGVADNPACFDEYDRYARTICRYLEEGVDEFKLTAYLGQVQTVGMGLSRADAERDKLVARRLMALSV</sequence>
<dbReference type="Proteomes" id="UP000324233">
    <property type="component" value="Chromosome"/>
</dbReference>
<gene>
    <name evidence="1" type="ORF">OJF2_34470</name>
</gene>
<proteinExistence type="predicted"/>
<evidence type="ECO:0000313" key="2">
    <source>
        <dbReference type="Proteomes" id="UP000324233"/>
    </source>
</evidence>
<reference evidence="1 2" key="1">
    <citation type="submission" date="2019-08" db="EMBL/GenBank/DDBJ databases">
        <title>Deep-cultivation of Planctomycetes and their phenomic and genomic characterization uncovers novel biology.</title>
        <authorList>
            <person name="Wiegand S."/>
            <person name="Jogler M."/>
            <person name="Boedeker C."/>
            <person name="Pinto D."/>
            <person name="Vollmers J."/>
            <person name="Rivas-Marin E."/>
            <person name="Kohn T."/>
            <person name="Peeters S.H."/>
            <person name="Heuer A."/>
            <person name="Rast P."/>
            <person name="Oberbeckmann S."/>
            <person name="Bunk B."/>
            <person name="Jeske O."/>
            <person name="Meyerdierks A."/>
            <person name="Storesund J.E."/>
            <person name="Kallscheuer N."/>
            <person name="Luecker S."/>
            <person name="Lage O.M."/>
            <person name="Pohl T."/>
            <person name="Merkel B.J."/>
            <person name="Hornburger P."/>
            <person name="Mueller R.-W."/>
            <person name="Bruemmer F."/>
            <person name="Labrenz M."/>
            <person name="Spormann A.M."/>
            <person name="Op den Camp H."/>
            <person name="Overmann J."/>
            <person name="Amann R."/>
            <person name="Jetten M.S.M."/>
            <person name="Mascher T."/>
            <person name="Medema M.H."/>
            <person name="Devos D.P."/>
            <person name="Kaster A.-K."/>
            <person name="Ovreas L."/>
            <person name="Rohde M."/>
            <person name="Galperin M.Y."/>
            <person name="Jogler C."/>
        </authorList>
    </citation>
    <scope>NUCLEOTIDE SEQUENCE [LARGE SCALE GENOMIC DNA]</scope>
    <source>
        <strain evidence="1 2">OJF2</strain>
    </source>
</reference>
<dbReference type="AlphaFoldDB" id="A0A5B9W2U0"/>
<accession>A0A5B9W2U0</accession>